<feature type="transmembrane region" description="Helical" evidence="1">
    <location>
        <begin position="44"/>
        <end position="65"/>
    </location>
</feature>
<dbReference type="InterPro" id="IPR021320">
    <property type="entry name" value="DUF2905"/>
</dbReference>
<accession>A0A1F5JIT2</accession>
<keyword evidence="1" id="KW-0812">Transmembrane</keyword>
<gene>
    <name evidence="2" type="ORF">A2867_03045</name>
</gene>
<proteinExistence type="predicted"/>
<dbReference type="PANTHER" id="PTHR36443:SF1">
    <property type="entry name" value="BSR5223 PROTEIN"/>
    <property type="match status" value="1"/>
</dbReference>
<evidence type="ECO:0008006" key="4">
    <source>
        <dbReference type="Google" id="ProtNLM"/>
    </source>
</evidence>
<keyword evidence="1" id="KW-0472">Membrane</keyword>
<feature type="transmembrane region" description="Helical" evidence="1">
    <location>
        <begin position="7"/>
        <end position="24"/>
    </location>
</feature>
<dbReference type="EMBL" id="MFCP01000018">
    <property type="protein sequence ID" value="OGE28535.1"/>
    <property type="molecule type" value="Genomic_DNA"/>
</dbReference>
<evidence type="ECO:0000256" key="1">
    <source>
        <dbReference type="SAM" id="Phobius"/>
    </source>
</evidence>
<comment type="caution">
    <text evidence="2">The sequence shown here is derived from an EMBL/GenBank/DDBJ whole genome shotgun (WGS) entry which is preliminary data.</text>
</comment>
<dbReference type="Proteomes" id="UP000177555">
    <property type="component" value="Unassembled WGS sequence"/>
</dbReference>
<dbReference type="AlphaFoldDB" id="A0A1F5JIT2"/>
<organism evidence="2 3">
    <name type="scientific">Candidatus Daviesbacteria bacterium RIFCSPHIGHO2_01_FULL_40_11</name>
    <dbReference type="NCBI Taxonomy" id="1797762"/>
    <lineage>
        <taxon>Bacteria</taxon>
        <taxon>Candidatus Daviesiibacteriota</taxon>
    </lineage>
</organism>
<dbReference type="Pfam" id="PF11146">
    <property type="entry name" value="DUF2905"/>
    <property type="match status" value="1"/>
</dbReference>
<evidence type="ECO:0000313" key="2">
    <source>
        <dbReference type="EMBL" id="OGE28535.1"/>
    </source>
</evidence>
<reference evidence="2 3" key="1">
    <citation type="journal article" date="2016" name="Nat. Commun.">
        <title>Thousands of microbial genomes shed light on interconnected biogeochemical processes in an aquifer system.</title>
        <authorList>
            <person name="Anantharaman K."/>
            <person name="Brown C.T."/>
            <person name="Hug L.A."/>
            <person name="Sharon I."/>
            <person name="Castelle C.J."/>
            <person name="Probst A.J."/>
            <person name="Thomas B.C."/>
            <person name="Singh A."/>
            <person name="Wilkins M.J."/>
            <person name="Karaoz U."/>
            <person name="Brodie E.L."/>
            <person name="Williams K.H."/>
            <person name="Hubbard S.S."/>
            <person name="Banfield J.F."/>
        </authorList>
    </citation>
    <scope>NUCLEOTIDE SEQUENCE [LARGE SCALE GENOMIC DNA]</scope>
</reference>
<sequence length="67" mass="7674">MQDIGKIFALLGIIFLILGLLFNIMPNWPRIPGDIYIDRPNIKIYIPFTSAIIASVILILILNFFKK</sequence>
<name>A0A1F5JIT2_9BACT</name>
<keyword evidence="1" id="KW-1133">Transmembrane helix</keyword>
<evidence type="ECO:0000313" key="3">
    <source>
        <dbReference type="Proteomes" id="UP000177555"/>
    </source>
</evidence>
<dbReference type="PANTHER" id="PTHR36443">
    <property type="entry name" value="BSR5223 PROTEIN"/>
    <property type="match status" value="1"/>
</dbReference>
<protein>
    <recommendedName>
        <fullName evidence="4">DUF2905 domain-containing protein</fullName>
    </recommendedName>
</protein>